<dbReference type="PANTHER" id="PTHR13318">
    <property type="entry name" value="PARTNER OF PAIRED, ISOFORM B-RELATED"/>
    <property type="match status" value="1"/>
</dbReference>
<dbReference type="InterPro" id="IPR006553">
    <property type="entry name" value="Leu-rich_rpt_Cys-con_subtyp"/>
</dbReference>
<dbReference type="InterPro" id="IPR055411">
    <property type="entry name" value="LRR_FXL15/At3g58940/PEG3-like"/>
</dbReference>
<dbReference type="InterPro" id="IPR032675">
    <property type="entry name" value="LRR_dom_sf"/>
</dbReference>
<gene>
    <name evidence="2" type="ORF">MAR_006780</name>
</gene>
<organism evidence="2 3">
    <name type="scientific">Mya arenaria</name>
    <name type="common">Soft-shell clam</name>
    <dbReference type="NCBI Taxonomy" id="6604"/>
    <lineage>
        <taxon>Eukaryota</taxon>
        <taxon>Metazoa</taxon>
        <taxon>Spiralia</taxon>
        <taxon>Lophotrochozoa</taxon>
        <taxon>Mollusca</taxon>
        <taxon>Bivalvia</taxon>
        <taxon>Autobranchia</taxon>
        <taxon>Heteroconchia</taxon>
        <taxon>Euheterodonta</taxon>
        <taxon>Imparidentia</taxon>
        <taxon>Neoheterodontei</taxon>
        <taxon>Myida</taxon>
        <taxon>Myoidea</taxon>
        <taxon>Myidae</taxon>
        <taxon>Mya</taxon>
    </lineage>
</organism>
<dbReference type="EMBL" id="CP111012">
    <property type="protein sequence ID" value="WAQ94309.1"/>
    <property type="molecule type" value="Genomic_DNA"/>
</dbReference>
<accession>A0ABY7DD47</accession>
<dbReference type="Pfam" id="PF24758">
    <property type="entry name" value="LRR_At5g56370"/>
    <property type="match status" value="1"/>
</dbReference>
<dbReference type="SMART" id="SM00367">
    <property type="entry name" value="LRR_CC"/>
    <property type="match status" value="3"/>
</dbReference>
<name>A0ABY7DD47_MYAAR</name>
<dbReference type="Gene3D" id="3.80.10.10">
    <property type="entry name" value="Ribonuclease Inhibitor"/>
    <property type="match status" value="1"/>
</dbReference>
<keyword evidence="3" id="KW-1185">Reference proteome</keyword>
<dbReference type="SUPFAM" id="SSF52047">
    <property type="entry name" value="RNI-like"/>
    <property type="match status" value="1"/>
</dbReference>
<reference evidence="2" key="1">
    <citation type="submission" date="2022-11" db="EMBL/GenBank/DDBJ databases">
        <title>Centuries of genome instability and evolution in soft-shell clam transmissible cancer (bioRxiv).</title>
        <authorList>
            <person name="Hart S.F.M."/>
            <person name="Yonemitsu M.A."/>
            <person name="Giersch R.M."/>
            <person name="Beal B.F."/>
            <person name="Arriagada G."/>
            <person name="Davis B.W."/>
            <person name="Ostrander E.A."/>
            <person name="Goff S.P."/>
            <person name="Metzger M.J."/>
        </authorList>
    </citation>
    <scope>NUCLEOTIDE SEQUENCE</scope>
    <source>
        <strain evidence="2">MELC-2E11</strain>
        <tissue evidence="2">Siphon/mantle</tissue>
    </source>
</reference>
<dbReference type="Proteomes" id="UP001164746">
    <property type="component" value="Chromosome 1"/>
</dbReference>
<sequence length="437" mass="49686">MLSRVKKMLAFKSHNSPPKDTDPIDEYCKKGKKSDIVIFNALEVSDFSSQYGSETSISYTASNLAGRGNVYPNYGDFTQACVFRTYGDWWDRAPSGRQRFARTPEWFTSQDYIVRILACDKSMGSCVDTGNQSLIRLELCHKHVIYYTELDYVLLYGKETVQAECCNDIQETQGCTDDPETDNGYFGLLPVNDIALKGMLGRSRFLQRLNLSWCHGNILTEQAFCWYIEECGESLQSLYLSSCSFVTDNCLDAIVRHCKNLSELELDSCSRVSHEGLQKLASLSKLQRLNLYRTMIDQKALSTIIISCPELRHLNIGATHGIHNCDEILQVFNIKSSSGSIRFLVENCKKIKKLFLTANRTVDDEDLLAIANNCPDLEQLDILGTRQVSADIATRLLQQCEKLEFFDVSFCTGIDKIRLHDWSTRFPRVDVKKSFQN</sequence>
<evidence type="ECO:0000313" key="3">
    <source>
        <dbReference type="Proteomes" id="UP001164746"/>
    </source>
</evidence>
<feature type="domain" description="F-box/LRR-repeat protein 15/At3g58940/PEG3-like LRR" evidence="1">
    <location>
        <begin position="233"/>
        <end position="321"/>
    </location>
</feature>
<proteinExistence type="predicted"/>
<protein>
    <submittedName>
        <fullName evidence="2">FBXL4-like protein</fullName>
    </submittedName>
</protein>
<dbReference type="PANTHER" id="PTHR13318:SF152">
    <property type="entry name" value="F-BOX_LRR-REPEAT PROTEIN 4"/>
    <property type="match status" value="1"/>
</dbReference>
<evidence type="ECO:0000259" key="1">
    <source>
        <dbReference type="Pfam" id="PF24758"/>
    </source>
</evidence>
<evidence type="ECO:0000313" key="2">
    <source>
        <dbReference type="EMBL" id="WAQ94309.1"/>
    </source>
</evidence>